<dbReference type="InterPro" id="IPR050585">
    <property type="entry name" value="Xaa-Pro_dipeptidyl-ppase/CocE"/>
</dbReference>
<dbReference type="SUPFAM" id="SSF49785">
    <property type="entry name" value="Galactose-binding domain-like"/>
    <property type="match status" value="1"/>
</dbReference>
<dbReference type="Gene3D" id="2.60.120.260">
    <property type="entry name" value="Galactose-binding domain-like"/>
    <property type="match status" value="1"/>
</dbReference>
<keyword evidence="2" id="KW-0812">Transmembrane</keyword>
<evidence type="ECO:0000259" key="3">
    <source>
        <dbReference type="SMART" id="SM00939"/>
    </source>
</evidence>
<feature type="domain" description="Xaa-Pro dipeptidyl-peptidase C-terminal" evidence="3">
    <location>
        <begin position="346"/>
        <end position="613"/>
    </location>
</feature>
<protein>
    <recommendedName>
        <fullName evidence="3">Xaa-Pro dipeptidyl-peptidase C-terminal domain-containing protein</fullName>
    </recommendedName>
</protein>
<reference evidence="4" key="1">
    <citation type="journal article" date="2014" name="Int. J. Syst. Evol. Microbiol.">
        <title>Complete genome sequence of Corynebacterium casei LMG S-19264T (=DSM 44701T), isolated from a smear-ripened cheese.</title>
        <authorList>
            <consortium name="US DOE Joint Genome Institute (JGI-PGF)"/>
            <person name="Walter F."/>
            <person name="Albersmeier A."/>
            <person name="Kalinowski J."/>
            <person name="Ruckert C."/>
        </authorList>
    </citation>
    <scope>NUCLEOTIDE SEQUENCE</scope>
    <source>
        <strain evidence="4">CGMCC 1.12827</strain>
    </source>
</reference>
<dbReference type="Proteomes" id="UP000621454">
    <property type="component" value="Unassembled WGS sequence"/>
</dbReference>
<dbReference type="SUPFAM" id="SSF53474">
    <property type="entry name" value="alpha/beta-Hydrolases"/>
    <property type="match status" value="1"/>
</dbReference>
<dbReference type="InterPro" id="IPR008979">
    <property type="entry name" value="Galactose-bd-like_sf"/>
</dbReference>
<keyword evidence="2" id="KW-1133">Transmembrane helix</keyword>
<dbReference type="NCBIfam" id="TIGR00976">
    <property type="entry name" value="CocE_NonD"/>
    <property type="match status" value="1"/>
</dbReference>
<reference evidence="4" key="2">
    <citation type="submission" date="2020-09" db="EMBL/GenBank/DDBJ databases">
        <authorList>
            <person name="Sun Q."/>
            <person name="Zhou Y."/>
        </authorList>
    </citation>
    <scope>NUCLEOTIDE SEQUENCE</scope>
    <source>
        <strain evidence="4">CGMCC 1.12827</strain>
    </source>
</reference>
<dbReference type="InterPro" id="IPR029058">
    <property type="entry name" value="AB_hydrolase_fold"/>
</dbReference>
<feature type="transmembrane region" description="Helical" evidence="2">
    <location>
        <begin position="32"/>
        <end position="59"/>
    </location>
</feature>
<evidence type="ECO:0000313" key="5">
    <source>
        <dbReference type="Proteomes" id="UP000621454"/>
    </source>
</evidence>
<dbReference type="PROSITE" id="PS51318">
    <property type="entry name" value="TAT"/>
    <property type="match status" value="1"/>
</dbReference>
<dbReference type="EMBL" id="BMGC01000013">
    <property type="protein sequence ID" value="GGB33174.1"/>
    <property type="molecule type" value="Genomic_DNA"/>
</dbReference>
<keyword evidence="1" id="KW-0378">Hydrolase</keyword>
<organism evidence="4 5">
    <name type="scientific">Gordonia jinhuaensis</name>
    <dbReference type="NCBI Taxonomy" id="1517702"/>
    <lineage>
        <taxon>Bacteria</taxon>
        <taxon>Bacillati</taxon>
        <taxon>Actinomycetota</taxon>
        <taxon>Actinomycetes</taxon>
        <taxon>Mycobacteriales</taxon>
        <taxon>Gordoniaceae</taxon>
        <taxon>Gordonia</taxon>
    </lineage>
</organism>
<evidence type="ECO:0000313" key="4">
    <source>
        <dbReference type="EMBL" id="GGB33174.1"/>
    </source>
</evidence>
<dbReference type="InterPro" id="IPR013736">
    <property type="entry name" value="Xaa-Pro_dipept_C"/>
</dbReference>
<gene>
    <name evidence="4" type="ORF">GCM10011489_21640</name>
</gene>
<name>A0A916T665_9ACTN</name>
<dbReference type="Pfam" id="PF08530">
    <property type="entry name" value="PepX_C"/>
    <property type="match status" value="1"/>
</dbReference>
<evidence type="ECO:0000256" key="1">
    <source>
        <dbReference type="ARBA" id="ARBA00022801"/>
    </source>
</evidence>
<sequence length="641" mass="68979">MSRAGSDVGDIAGGQHRLGSAFTGTSTTSRRAFLATVGIGAALGVAAGAGVAGVGAAAAQPTRTFASRRWGYITVPDGTRLRYSVLLPTGKGPFPVLMQYHGYDAGTIGGAGYLRGDWWMSADLDMALVSAGYAVVGVSMRGTGSSGGVLEFFSDAWGTDGAYAVEWAARQPWSSGAVGMYDWSWPGISQLFVAPHRPRGLTAIAPGMPVVDPIRDVLAPGGVPNGFIGLWWLTIQSAWRFNLENAQADGDAEGVANNQRNFLTGNQHITSAEYYSRFRDEFWAARDLTDRIAAIDVPVFSMTAWQDEEVGSRAGYFQELLDPARMWWLGTNGRHDTYVAARSRLIDFFDHFLRGERNGFDSRPHVEIWHETTSPEAPMPSDEALESAHPRWRSTFDTIPPAATVRRFVLSADGRLSAGMGRVRSGRVDYRSVPGPAVNFGVVGAITFEAGGPEAEAGWKAGQPIPGLSASFISAPLDSDLAVFGSASADLWISSHAPDTDVQVTVTEVRPDGLETYVQRGWLRVAQRMLDADRSSQLRPVPTQRDADQRFLRRDVPVLARVEIRPFAHVFRAGSALRVVIDGPSPTGDWLFSPLAPTDNAIWCGGAHASSIAFGVVDFAPAPRTLPAPDSIIGQPSRSMR</sequence>
<dbReference type="AlphaFoldDB" id="A0A916T665"/>
<dbReference type="Gene3D" id="3.40.50.1820">
    <property type="entry name" value="alpha/beta hydrolase"/>
    <property type="match status" value="1"/>
</dbReference>
<accession>A0A916T665</accession>
<keyword evidence="5" id="KW-1185">Reference proteome</keyword>
<dbReference type="RefSeq" id="WP_188586601.1">
    <property type="nucleotide sequence ID" value="NZ_BMGC01000013.1"/>
</dbReference>
<dbReference type="Pfam" id="PF02129">
    <property type="entry name" value="Peptidase_S15"/>
    <property type="match status" value="1"/>
</dbReference>
<proteinExistence type="predicted"/>
<comment type="caution">
    <text evidence="4">The sequence shown here is derived from an EMBL/GenBank/DDBJ whole genome shotgun (WGS) entry which is preliminary data.</text>
</comment>
<evidence type="ECO:0000256" key="2">
    <source>
        <dbReference type="SAM" id="Phobius"/>
    </source>
</evidence>
<dbReference type="InterPro" id="IPR005674">
    <property type="entry name" value="CocE/Ser_esterase"/>
</dbReference>
<dbReference type="InterPro" id="IPR006311">
    <property type="entry name" value="TAT_signal"/>
</dbReference>
<dbReference type="GO" id="GO:0008239">
    <property type="term" value="F:dipeptidyl-peptidase activity"/>
    <property type="evidence" value="ECO:0007669"/>
    <property type="project" value="InterPro"/>
</dbReference>
<dbReference type="PANTHER" id="PTHR43056:SF10">
    <property type="entry name" value="COCE_NOND FAMILY, PUTATIVE (AFU_ORTHOLOGUE AFUA_7G00600)-RELATED"/>
    <property type="match status" value="1"/>
</dbReference>
<keyword evidence="2" id="KW-0472">Membrane</keyword>
<dbReference type="PANTHER" id="PTHR43056">
    <property type="entry name" value="PEPTIDASE S9 PROLYL OLIGOPEPTIDASE"/>
    <property type="match status" value="1"/>
</dbReference>
<dbReference type="InterPro" id="IPR000383">
    <property type="entry name" value="Xaa-Pro-like_dom"/>
</dbReference>
<dbReference type="SMART" id="SM00939">
    <property type="entry name" value="PepX_C"/>
    <property type="match status" value="1"/>
</dbReference>